<dbReference type="PROSITE" id="PS51463">
    <property type="entry name" value="P_GLUCOSE_ISOMERASE_3"/>
    <property type="match status" value="2"/>
</dbReference>
<evidence type="ECO:0000256" key="4">
    <source>
        <dbReference type="RuleBase" id="RU000612"/>
    </source>
</evidence>
<dbReference type="PANTHER" id="PTHR11469">
    <property type="entry name" value="GLUCOSE-6-PHOSPHATE ISOMERASE"/>
    <property type="match status" value="1"/>
</dbReference>
<reference evidence="5 6" key="1">
    <citation type="submission" date="2020-08" db="EMBL/GenBank/DDBJ databases">
        <title>Sequencing the genomes of 1000 actinobacteria strains.</title>
        <authorList>
            <person name="Klenk H.-P."/>
        </authorList>
    </citation>
    <scope>NUCLEOTIDE SEQUENCE [LARGE SCALE GENOMIC DNA]</scope>
    <source>
        <strain evidence="5 6">DSM 45823</strain>
    </source>
</reference>
<dbReference type="GO" id="GO:0005829">
    <property type="term" value="C:cytosol"/>
    <property type="evidence" value="ECO:0007669"/>
    <property type="project" value="TreeGrafter"/>
</dbReference>
<dbReference type="GO" id="GO:0097367">
    <property type="term" value="F:carbohydrate derivative binding"/>
    <property type="evidence" value="ECO:0007669"/>
    <property type="project" value="InterPro"/>
</dbReference>
<dbReference type="GO" id="GO:0051156">
    <property type="term" value="P:glucose 6-phosphate metabolic process"/>
    <property type="evidence" value="ECO:0007669"/>
    <property type="project" value="TreeGrafter"/>
</dbReference>
<dbReference type="AlphaFoldDB" id="A0A7W3RBD2"/>
<gene>
    <name evidence="5" type="ORF">HNR21_005047</name>
</gene>
<dbReference type="Gene3D" id="3.40.50.10490">
    <property type="entry name" value="Glucose-6-phosphate isomerase like protein, domain 1"/>
    <property type="match status" value="2"/>
</dbReference>
<organism evidence="5 6">
    <name type="scientific">Thermomonospora cellulosilytica</name>
    <dbReference type="NCBI Taxonomy" id="1411118"/>
    <lineage>
        <taxon>Bacteria</taxon>
        <taxon>Bacillati</taxon>
        <taxon>Actinomycetota</taxon>
        <taxon>Actinomycetes</taxon>
        <taxon>Streptosporangiales</taxon>
        <taxon>Thermomonosporaceae</taxon>
        <taxon>Thermomonospora</taxon>
    </lineage>
</organism>
<dbReference type="PANTHER" id="PTHR11469:SF1">
    <property type="entry name" value="GLUCOSE-6-PHOSPHATE ISOMERASE"/>
    <property type="match status" value="1"/>
</dbReference>
<evidence type="ECO:0000256" key="2">
    <source>
        <dbReference type="ARBA" id="ARBA00023152"/>
    </source>
</evidence>
<keyword evidence="2 4" id="KW-0324">Glycolysis</keyword>
<evidence type="ECO:0000313" key="6">
    <source>
        <dbReference type="Proteomes" id="UP000539313"/>
    </source>
</evidence>
<dbReference type="PRINTS" id="PR00662">
    <property type="entry name" value="G6PISOMERASE"/>
</dbReference>
<dbReference type="GO" id="GO:0004347">
    <property type="term" value="F:glucose-6-phosphate isomerase activity"/>
    <property type="evidence" value="ECO:0007669"/>
    <property type="project" value="UniProtKB-EC"/>
</dbReference>
<keyword evidence="3 4" id="KW-0413">Isomerase</keyword>
<keyword evidence="1 4" id="KW-0312">Gluconeogenesis</keyword>
<proteinExistence type="inferred from homology"/>
<sequence length="549" mass="57216">MTSVVTAGGVSVTMRGPVVDEAEAVLDRLVTDGVPASLMAKNAQLWGPEAVEEASRRLGWLDLPETSRPLLPELAALVERVRADGLDRVVLAGMGGSSLAPEVITRTAGAELTVLDTTDPQQVASVVADRLERTVVVVSSKSGGTIETDSHRRVFEQAFRDAGITGEDLARRFVVVTDPGSPLEKTAREAGYTVVLADPDVGGRYSALTAFGLVPSALAGVDVARLLDEAAALVPALHQPYDNPGLALGAALGASALGGRDKLVIADHGSGITGFGDWAEQLIAESTGKEGKGILPVVVEGPDAPGFAEAEDVRRVLLGARPEDSGLGVSGPLGAQFLLWEYATAVAGRVLGINPFDQPNVQESKDNTAALLRGAAEGEAPTVVAGEPALVVGAVEVHAPAELLRGATDLTGVLEAVVAAIPEHGYLAVMAYLDRFADAGAERLRPLLAQATERLRKTPAAVTFGWGPRFLHSTGQYHKGGPRNGVFLQITGESAQDVPVPGKPYTLRSLQLAQAFGDLRALRSRGRPAVRLHLRDRAAGVEQLLSALA</sequence>
<dbReference type="SUPFAM" id="SSF53697">
    <property type="entry name" value="SIS domain"/>
    <property type="match status" value="1"/>
</dbReference>
<dbReference type="InterPro" id="IPR046348">
    <property type="entry name" value="SIS_dom_sf"/>
</dbReference>
<accession>A0A7W3RBD2</accession>
<dbReference type="Proteomes" id="UP000539313">
    <property type="component" value="Unassembled WGS sequence"/>
</dbReference>
<comment type="similarity">
    <text evidence="4">Belongs to the GPI family.</text>
</comment>
<evidence type="ECO:0000256" key="1">
    <source>
        <dbReference type="ARBA" id="ARBA00022432"/>
    </source>
</evidence>
<dbReference type="GO" id="GO:0048029">
    <property type="term" value="F:monosaccharide binding"/>
    <property type="evidence" value="ECO:0007669"/>
    <property type="project" value="TreeGrafter"/>
</dbReference>
<evidence type="ECO:0000256" key="3">
    <source>
        <dbReference type="ARBA" id="ARBA00023235"/>
    </source>
</evidence>
<dbReference type="GO" id="GO:0006096">
    <property type="term" value="P:glycolytic process"/>
    <property type="evidence" value="ECO:0007669"/>
    <property type="project" value="UniProtKB-UniPathway"/>
</dbReference>
<keyword evidence="6" id="KW-1185">Reference proteome</keyword>
<dbReference type="GO" id="GO:0006094">
    <property type="term" value="P:gluconeogenesis"/>
    <property type="evidence" value="ECO:0007669"/>
    <property type="project" value="UniProtKB-KW"/>
</dbReference>
<comment type="catalytic activity">
    <reaction evidence="4">
        <text>alpha-D-glucose 6-phosphate = beta-D-fructose 6-phosphate</text>
        <dbReference type="Rhea" id="RHEA:11816"/>
        <dbReference type="ChEBI" id="CHEBI:57634"/>
        <dbReference type="ChEBI" id="CHEBI:58225"/>
        <dbReference type="EC" id="5.3.1.9"/>
    </reaction>
</comment>
<dbReference type="EC" id="5.3.1.9" evidence="4"/>
<dbReference type="EMBL" id="JACJII010000001">
    <property type="protein sequence ID" value="MBA9006165.1"/>
    <property type="molecule type" value="Genomic_DNA"/>
</dbReference>
<dbReference type="InterPro" id="IPR001672">
    <property type="entry name" value="G6P_Isomerase"/>
</dbReference>
<name>A0A7W3RBD2_9ACTN</name>
<dbReference type="Pfam" id="PF00342">
    <property type="entry name" value="PGI"/>
    <property type="match status" value="1"/>
</dbReference>
<protein>
    <recommendedName>
        <fullName evidence="4">Glucose-6-phosphate isomerase</fullName>
        <ecNumber evidence="4">5.3.1.9</ecNumber>
    </recommendedName>
</protein>
<evidence type="ECO:0000313" key="5">
    <source>
        <dbReference type="EMBL" id="MBA9006165.1"/>
    </source>
</evidence>
<comment type="pathway">
    <text evidence="4">Carbohydrate degradation; glycolysis; D-glyceraldehyde 3-phosphate and glycerone phosphate from D-glucose: step 2/4.</text>
</comment>
<comment type="caution">
    <text evidence="5">The sequence shown here is derived from an EMBL/GenBank/DDBJ whole genome shotgun (WGS) entry which is preliminary data.</text>
</comment>
<dbReference type="UniPathway" id="UPA00109">
    <property type="reaction ID" value="UER00181"/>
</dbReference>